<gene>
    <name evidence="3" type="ORF">SAMN05216559_1434</name>
</gene>
<dbReference type="InterPro" id="IPR006016">
    <property type="entry name" value="UspA"/>
</dbReference>
<dbReference type="Pfam" id="PF00582">
    <property type="entry name" value="Usp"/>
    <property type="match status" value="1"/>
</dbReference>
<feature type="domain" description="UspA" evidence="2">
    <location>
        <begin position="1"/>
        <end position="137"/>
    </location>
</feature>
<dbReference type="OrthoDB" id="105697at2157"/>
<dbReference type="PRINTS" id="PR01438">
    <property type="entry name" value="UNVRSLSTRESS"/>
</dbReference>
<dbReference type="SUPFAM" id="SSF52402">
    <property type="entry name" value="Adenine nucleotide alpha hydrolases-like"/>
    <property type="match status" value="1"/>
</dbReference>
<sequence length="147" mass="15686">MYERVLHPTDGSDAADVAAADALELAERYDAPLHVLYVVDVTVGRATDAYAGQVVQELETIGREHVDSVTGRARRAGLDVTSEIVEGTPASTIVETTRPGDVVVMGTHGRSGLDRYLVGSTTEKVIRSVDVPVLTVPLSRAEREESG</sequence>
<dbReference type="PANTHER" id="PTHR46268">
    <property type="entry name" value="STRESS RESPONSE PROTEIN NHAX"/>
    <property type="match status" value="1"/>
</dbReference>
<evidence type="ECO:0000259" key="2">
    <source>
        <dbReference type="Pfam" id="PF00582"/>
    </source>
</evidence>
<name>A0A1I6KS74_9EURY</name>
<organism evidence="3 4">
    <name type="scientific">Halomicrobium zhouii</name>
    <dbReference type="NCBI Taxonomy" id="767519"/>
    <lineage>
        <taxon>Archaea</taxon>
        <taxon>Methanobacteriati</taxon>
        <taxon>Methanobacteriota</taxon>
        <taxon>Stenosarchaea group</taxon>
        <taxon>Halobacteria</taxon>
        <taxon>Halobacteriales</taxon>
        <taxon>Haloarculaceae</taxon>
        <taxon>Halomicrobium</taxon>
    </lineage>
</organism>
<evidence type="ECO:0000256" key="1">
    <source>
        <dbReference type="ARBA" id="ARBA00008791"/>
    </source>
</evidence>
<evidence type="ECO:0000313" key="4">
    <source>
        <dbReference type="Proteomes" id="UP000199062"/>
    </source>
</evidence>
<dbReference type="RefSeq" id="WP_089815231.1">
    <property type="nucleotide sequence ID" value="NZ_FOZK01000001.1"/>
</dbReference>
<dbReference type="STRING" id="767519.SAMN05216559_1434"/>
<dbReference type="CDD" id="cd00293">
    <property type="entry name" value="USP-like"/>
    <property type="match status" value="1"/>
</dbReference>
<evidence type="ECO:0000313" key="3">
    <source>
        <dbReference type="EMBL" id="SFR94047.1"/>
    </source>
</evidence>
<comment type="similarity">
    <text evidence="1">Belongs to the universal stress protein A family.</text>
</comment>
<protein>
    <submittedName>
        <fullName evidence="3">Nucleotide-binding universal stress protein, UspA family</fullName>
    </submittedName>
</protein>
<dbReference type="EMBL" id="FOZK01000001">
    <property type="protein sequence ID" value="SFR94047.1"/>
    <property type="molecule type" value="Genomic_DNA"/>
</dbReference>
<dbReference type="Gene3D" id="3.40.50.620">
    <property type="entry name" value="HUPs"/>
    <property type="match status" value="1"/>
</dbReference>
<reference evidence="3 4" key="1">
    <citation type="submission" date="2016-10" db="EMBL/GenBank/DDBJ databases">
        <authorList>
            <person name="de Groot N.N."/>
        </authorList>
    </citation>
    <scope>NUCLEOTIDE SEQUENCE [LARGE SCALE GENOMIC DNA]</scope>
    <source>
        <strain evidence="3 4">CGMCC 1.10457</strain>
    </source>
</reference>
<dbReference type="InterPro" id="IPR006015">
    <property type="entry name" value="Universal_stress_UspA"/>
</dbReference>
<dbReference type="InterPro" id="IPR014729">
    <property type="entry name" value="Rossmann-like_a/b/a_fold"/>
</dbReference>
<dbReference type="AlphaFoldDB" id="A0A1I6KS74"/>
<proteinExistence type="inferred from homology"/>
<keyword evidence="4" id="KW-1185">Reference proteome</keyword>
<accession>A0A1I6KS74</accession>
<dbReference type="Proteomes" id="UP000199062">
    <property type="component" value="Unassembled WGS sequence"/>
</dbReference>
<dbReference type="PANTHER" id="PTHR46268:SF6">
    <property type="entry name" value="UNIVERSAL STRESS PROTEIN UP12"/>
    <property type="match status" value="1"/>
</dbReference>